<evidence type="ECO:0000313" key="1">
    <source>
        <dbReference type="EMBL" id="SVB87107.1"/>
    </source>
</evidence>
<evidence type="ECO:0008006" key="2">
    <source>
        <dbReference type="Google" id="ProtNLM"/>
    </source>
</evidence>
<sequence>MSDNLQDIASKWGVSAEASKIHQDAYVWDNTLPWSKEEKPEIRDKHLSRMKEAGHDVLSLTLGGDRTSLSEAIHKIARERNYFRSNDEKFVLVESVADIKRSKQENKLGIVFHFQGTNPIESNVQMVEVYYRLGIRHMLMAYNLRNPIGDGCKERIDSGLSHLGVSLVQEMNRVGMVVDCSHTGYNTTMDVMDVSTTPVVFSHSNPKALNDHPRNILDDQIKKCASTGGVVGVNGVGLFLGNNDNSTENQIRHVDYLVQMIGADHVGFGNDHLYAPEESSPSAWNPPAPGDVPWSEIRYTQPEQMPKFTEGLLKKGYTESDVSNILGGNWLRIAEEVWQ</sequence>
<dbReference type="PANTHER" id="PTHR10443">
    <property type="entry name" value="MICROSOMAL DIPEPTIDASE"/>
    <property type="match status" value="1"/>
</dbReference>
<dbReference type="Gene3D" id="3.20.20.140">
    <property type="entry name" value="Metal-dependent hydrolases"/>
    <property type="match status" value="1"/>
</dbReference>
<dbReference type="PANTHER" id="PTHR10443:SF12">
    <property type="entry name" value="DIPEPTIDASE"/>
    <property type="match status" value="1"/>
</dbReference>
<protein>
    <recommendedName>
        <fullName evidence="2">Membrane dipeptidase</fullName>
    </recommendedName>
</protein>
<dbReference type="InterPro" id="IPR008257">
    <property type="entry name" value="Pept_M19"/>
</dbReference>
<reference evidence="1" key="1">
    <citation type="submission" date="2018-05" db="EMBL/GenBank/DDBJ databases">
        <authorList>
            <person name="Lanie J.A."/>
            <person name="Ng W.-L."/>
            <person name="Kazmierczak K.M."/>
            <person name="Andrzejewski T.M."/>
            <person name="Davidsen T.M."/>
            <person name="Wayne K.J."/>
            <person name="Tettelin H."/>
            <person name="Glass J.I."/>
            <person name="Rusch D."/>
            <person name="Podicherti R."/>
            <person name="Tsui H.-C.T."/>
            <person name="Winkler M.E."/>
        </authorList>
    </citation>
    <scope>NUCLEOTIDE SEQUENCE</scope>
</reference>
<name>A0A382HJJ7_9ZZZZ</name>
<dbReference type="SUPFAM" id="SSF51556">
    <property type="entry name" value="Metallo-dependent hydrolases"/>
    <property type="match status" value="1"/>
</dbReference>
<accession>A0A382HJJ7</accession>
<dbReference type="Pfam" id="PF01244">
    <property type="entry name" value="Peptidase_M19"/>
    <property type="match status" value="1"/>
</dbReference>
<gene>
    <name evidence="1" type="ORF">METZ01_LOCUS239961</name>
</gene>
<dbReference type="AlphaFoldDB" id="A0A382HJJ7"/>
<dbReference type="InterPro" id="IPR032466">
    <property type="entry name" value="Metal_Hydrolase"/>
</dbReference>
<dbReference type="GO" id="GO:0070573">
    <property type="term" value="F:metallodipeptidase activity"/>
    <property type="evidence" value="ECO:0007669"/>
    <property type="project" value="InterPro"/>
</dbReference>
<organism evidence="1">
    <name type="scientific">marine metagenome</name>
    <dbReference type="NCBI Taxonomy" id="408172"/>
    <lineage>
        <taxon>unclassified sequences</taxon>
        <taxon>metagenomes</taxon>
        <taxon>ecological metagenomes</taxon>
    </lineage>
</organism>
<proteinExistence type="predicted"/>
<dbReference type="PROSITE" id="PS51365">
    <property type="entry name" value="RENAL_DIPEPTIDASE_2"/>
    <property type="match status" value="1"/>
</dbReference>
<dbReference type="EMBL" id="UINC01061485">
    <property type="protein sequence ID" value="SVB87107.1"/>
    <property type="molecule type" value="Genomic_DNA"/>
</dbReference>
<dbReference type="GO" id="GO:0006508">
    <property type="term" value="P:proteolysis"/>
    <property type="evidence" value="ECO:0007669"/>
    <property type="project" value="InterPro"/>
</dbReference>